<dbReference type="RefSeq" id="WP_399655814.1">
    <property type="nucleotide sequence ID" value="NZ_JBITYG010000011.1"/>
</dbReference>
<dbReference type="EMBL" id="JBITYG010000011">
    <property type="protein sequence ID" value="MFI9105058.1"/>
    <property type="molecule type" value="Genomic_DNA"/>
</dbReference>
<dbReference type="PANTHER" id="PTHR35332:SF2">
    <property type="entry name" value="REGULATION OF ENOLASE PROTEIN 1"/>
    <property type="match status" value="1"/>
</dbReference>
<keyword evidence="2" id="KW-1185">Reference proteome</keyword>
<dbReference type="SUPFAM" id="SSF49899">
    <property type="entry name" value="Concanavalin A-like lectins/glucanases"/>
    <property type="match status" value="1"/>
</dbReference>
<accession>A0ABW8CF65</accession>
<evidence type="ECO:0000313" key="2">
    <source>
        <dbReference type="Proteomes" id="UP001614394"/>
    </source>
</evidence>
<proteinExistence type="predicted"/>
<dbReference type="Proteomes" id="UP001614394">
    <property type="component" value="Unassembled WGS sequence"/>
</dbReference>
<evidence type="ECO:0000313" key="1">
    <source>
        <dbReference type="EMBL" id="MFI9105058.1"/>
    </source>
</evidence>
<sequence length="203" mass="21521">MELKELPFGLRAYGPAAEPGYEDGALVLTAGPGQDRFVHPGRAPKVPAADAPRLLGTPPEGDFQLIARVTARLRAAGDAGALYLQVADEQWAKLCLELSPARYTVVSVVTRGSSDDANSCEVAGDHVWLRITRTGRAFAFHASDDGERWTFVRLFALGTEQEAAAASVGFMTQCPSPDAAGCTAVFDRIAFRSGAPADLRDGS</sequence>
<comment type="caution">
    <text evidence="1">The sequence shown here is derived from an EMBL/GenBank/DDBJ whole genome shotgun (WGS) entry which is preliminary data.</text>
</comment>
<dbReference type="Pfam" id="PF07081">
    <property type="entry name" value="DUF1349"/>
    <property type="match status" value="1"/>
</dbReference>
<name>A0ABW8CF65_9ACTN</name>
<dbReference type="InterPro" id="IPR013320">
    <property type="entry name" value="ConA-like_dom_sf"/>
</dbReference>
<dbReference type="PANTHER" id="PTHR35332">
    <property type="entry name" value="REGULATION OF ENOLASE PROTEIN 1"/>
    <property type="match status" value="1"/>
</dbReference>
<organism evidence="1 2">
    <name type="scientific">Streptomyces fildesensis</name>
    <dbReference type="NCBI Taxonomy" id="375757"/>
    <lineage>
        <taxon>Bacteria</taxon>
        <taxon>Bacillati</taxon>
        <taxon>Actinomycetota</taxon>
        <taxon>Actinomycetes</taxon>
        <taxon>Kitasatosporales</taxon>
        <taxon>Streptomycetaceae</taxon>
        <taxon>Streptomyces</taxon>
    </lineage>
</organism>
<dbReference type="Gene3D" id="2.60.120.200">
    <property type="match status" value="1"/>
</dbReference>
<dbReference type="InterPro" id="IPR009784">
    <property type="entry name" value="DUF1349"/>
</dbReference>
<gene>
    <name evidence="1" type="ORF">ACIGXA_31580</name>
</gene>
<reference evidence="1 2" key="1">
    <citation type="submission" date="2024-10" db="EMBL/GenBank/DDBJ databases">
        <title>The Natural Products Discovery Center: Release of the First 8490 Sequenced Strains for Exploring Actinobacteria Biosynthetic Diversity.</title>
        <authorList>
            <person name="Kalkreuter E."/>
            <person name="Kautsar S.A."/>
            <person name="Yang D."/>
            <person name="Bader C.D."/>
            <person name="Teijaro C.N."/>
            <person name="Fluegel L."/>
            <person name="Davis C.M."/>
            <person name="Simpson J.R."/>
            <person name="Lauterbach L."/>
            <person name="Steele A.D."/>
            <person name="Gui C."/>
            <person name="Meng S."/>
            <person name="Li G."/>
            <person name="Viehrig K."/>
            <person name="Ye F."/>
            <person name="Su P."/>
            <person name="Kiefer A.F."/>
            <person name="Nichols A."/>
            <person name="Cepeda A.J."/>
            <person name="Yan W."/>
            <person name="Fan B."/>
            <person name="Jiang Y."/>
            <person name="Adhikari A."/>
            <person name="Zheng C.-J."/>
            <person name="Schuster L."/>
            <person name="Cowan T.M."/>
            <person name="Smanski M.J."/>
            <person name="Chevrette M.G."/>
            <person name="De Carvalho L.P.S."/>
            <person name="Shen B."/>
        </authorList>
    </citation>
    <scope>NUCLEOTIDE SEQUENCE [LARGE SCALE GENOMIC DNA]</scope>
    <source>
        <strain evidence="1 2">NPDC053399</strain>
    </source>
</reference>
<protein>
    <submittedName>
        <fullName evidence="1">DUF1349 domain-containing protein</fullName>
    </submittedName>
</protein>